<dbReference type="SUPFAM" id="SSF53335">
    <property type="entry name" value="S-adenosyl-L-methionine-dependent methyltransferases"/>
    <property type="match status" value="1"/>
</dbReference>
<evidence type="ECO:0000313" key="2">
    <source>
        <dbReference type="Proteomes" id="UP000035548"/>
    </source>
</evidence>
<dbReference type="STRING" id="1072256.CUTER_04570"/>
<protein>
    <submittedName>
        <fullName evidence="1">Spermidine synthase</fullName>
    </submittedName>
</protein>
<dbReference type="PATRIC" id="fig|1072256.5.peg.908"/>
<dbReference type="Proteomes" id="UP000035548">
    <property type="component" value="Chromosome"/>
</dbReference>
<dbReference type="InterPro" id="IPR029063">
    <property type="entry name" value="SAM-dependent_MTases_sf"/>
</dbReference>
<dbReference type="AlphaFoldDB" id="A0A0G3HC92"/>
<dbReference type="EMBL" id="CP011546">
    <property type="protein sequence ID" value="AKK10919.1"/>
    <property type="molecule type" value="Genomic_DNA"/>
</dbReference>
<proteinExistence type="predicted"/>
<dbReference type="OrthoDB" id="8221452at2"/>
<dbReference type="KEGG" id="cut:CUTER_04570"/>
<organism evidence="1 2">
    <name type="scientific">Corynebacterium uterequi</name>
    <dbReference type="NCBI Taxonomy" id="1072256"/>
    <lineage>
        <taxon>Bacteria</taxon>
        <taxon>Bacillati</taxon>
        <taxon>Actinomycetota</taxon>
        <taxon>Actinomycetes</taxon>
        <taxon>Mycobacteriales</taxon>
        <taxon>Corynebacteriaceae</taxon>
        <taxon>Corynebacterium</taxon>
    </lineage>
</organism>
<dbReference type="Gene3D" id="3.40.50.150">
    <property type="entry name" value="Vaccinia Virus protein VP39"/>
    <property type="match status" value="1"/>
</dbReference>
<gene>
    <name evidence="1" type="ORF">CUTER_04570</name>
</gene>
<evidence type="ECO:0000313" key="1">
    <source>
        <dbReference type="EMBL" id="AKK10919.1"/>
    </source>
</evidence>
<reference evidence="1 2" key="1">
    <citation type="journal article" date="2015" name="Genome Announc.">
        <title>Virulence Factor Genes Detected in the Complete Genome Sequence of Corynebacterium uterequi DSM 45634, Isolated from the Uterus of a Maiden Mare.</title>
        <authorList>
            <person name="Ruckert C."/>
            <person name="Kriete M."/>
            <person name="Jaenicke S."/>
            <person name="Winkler A."/>
            <person name="Tauch A."/>
        </authorList>
    </citation>
    <scope>NUCLEOTIDE SEQUENCE [LARGE SCALE GENOMIC DNA]</scope>
    <source>
        <strain evidence="1 2">DSM 45634</strain>
    </source>
</reference>
<name>A0A0G3HC92_9CORY</name>
<sequence length="262" mass="28762">MAAQNPLPSEGRYDIDTGTAEIRRDEFRGDGYILEVNGALSSHIVPGKPLELEFEYMRWIAWAVEDIAERRFDTKRIRLTHLGGAGCTLARYFAALWPSSRNTVVEIDGRLAQLAREQFDIPRAPRVKIRVGEAGEVTRGMYPASREVMVRDVFAGATTPADLSTEDFNRAASAALVDGGLYVANCGSHAGLAEARAEARALRRVFAHVDAIADPPMLKGRRYGNVIFLASNKPLDLTDELRRRLLGGAVPARVADPGWLTS</sequence>
<reference evidence="2" key="2">
    <citation type="submission" date="2015-05" db="EMBL/GenBank/DDBJ databases">
        <title>Complete genome sequence of Corynebacterium uterequi DSM 45634, isolated from the uterus of a maiden mare.</title>
        <authorList>
            <person name="Ruckert C."/>
            <person name="Albersmeier A."/>
            <person name="Winkler A."/>
            <person name="Tauch A."/>
        </authorList>
    </citation>
    <scope>NUCLEOTIDE SEQUENCE [LARGE SCALE GENOMIC DNA]</scope>
    <source>
        <strain evidence="2">DSM 45634</strain>
    </source>
</reference>
<dbReference type="NCBIfam" id="NF037959">
    <property type="entry name" value="MFS_SpdSyn"/>
    <property type="match status" value="1"/>
</dbReference>
<accession>A0A0G3HC92</accession>
<dbReference type="RefSeq" id="WP_047259412.1">
    <property type="nucleotide sequence ID" value="NZ_CP011546.1"/>
</dbReference>
<keyword evidence="2" id="KW-1185">Reference proteome</keyword>